<dbReference type="EMBL" id="CAKOAT010086822">
    <property type="protein sequence ID" value="CAH8318668.1"/>
    <property type="molecule type" value="Genomic_DNA"/>
</dbReference>
<accession>A0ABC8J960</accession>
<evidence type="ECO:0000313" key="2">
    <source>
        <dbReference type="Proteomes" id="UP001642260"/>
    </source>
</evidence>
<dbReference type="Proteomes" id="UP001642260">
    <property type="component" value="Unassembled WGS sequence"/>
</dbReference>
<evidence type="ECO:0000313" key="1">
    <source>
        <dbReference type="EMBL" id="CAH8318668.1"/>
    </source>
</evidence>
<sequence length="74" mass="8208">MSSFGWPIFNLAGPGKKIAAQLEIYGLWKLWIPSLSIASNGYASWLLDMNREGLLLLEIVSEIHMDNGLDAVKC</sequence>
<comment type="caution">
    <text evidence="1">The sequence shown here is derived from an EMBL/GenBank/DDBJ whole genome shotgun (WGS) entry which is preliminary data.</text>
</comment>
<name>A0ABC8J960_ERUVS</name>
<proteinExistence type="predicted"/>
<dbReference type="AlphaFoldDB" id="A0ABC8J960"/>
<reference evidence="1 2" key="1">
    <citation type="submission" date="2022-03" db="EMBL/GenBank/DDBJ databases">
        <authorList>
            <person name="Macdonald S."/>
            <person name="Ahmed S."/>
            <person name="Newling K."/>
        </authorList>
    </citation>
    <scope>NUCLEOTIDE SEQUENCE [LARGE SCALE GENOMIC DNA]</scope>
</reference>
<keyword evidence="2" id="KW-1185">Reference proteome</keyword>
<protein>
    <submittedName>
        <fullName evidence="1">Uncharacterized protein</fullName>
    </submittedName>
</protein>
<organism evidence="1 2">
    <name type="scientific">Eruca vesicaria subsp. sativa</name>
    <name type="common">Garden rocket</name>
    <name type="synonym">Eruca sativa</name>
    <dbReference type="NCBI Taxonomy" id="29727"/>
    <lineage>
        <taxon>Eukaryota</taxon>
        <taxon>Viridiplantae</taxon>
        <taxon>Streptophyta</taxon>
        <taxon>Embryophyta</taxon>
        <taxon>Tracheophyta</taxon>
        <taxon>Spermatophyta</taxon>
        <taxon>Magnoliopsida</taxon>
        <taxon>eudicotyledons</taxon>
        <taxon>Gunneridae</taxon>
        <taxon>Pentapetalae</taxon>
        <taxon>rosids</taxon>
        <taxon>malvids</taxon>
        <taxon>Brassicales</taxon>
        <taxon>Brassicaceae</taxon>
        <taxon>Brassiceae</taxon>
        <taxon>Eruca</taxon>
    </lineage>
</organism>
<gene>
    <name evidence="1" type="ORF">ERUC_LOCUS8271</name>
</gene>